<feature type="region of interest" description="Disordered" evidence="1">
    <location>
        <begin position="38"/>
        <end position="65"/>
    </location>
</feature>
<accession>A0A9W6W2D7</accession>
<name>A0A9W6W2D7_9ACTN</name>
<dbReference type="AlphaFoldDB" id="A0A9W6W2D7"/>
<gene>
    <name evidence="2" type="ORF">Airi02_062730</name>
</gene>
<keyword evidence="3" id="KW-1185">Reference proteome</keyword>
<protein>
    <submittedName>
        <fullName evidence="2">Uncharacterized protein</fullName>
    </submittedName>
</protein>
<dbReference type="EMBL" id="BSTK01000010">
    <property type="protein sequence ID" value="GLY88344.1"/>
    <property type="molecule type" value="Genomic_DNA"/>
</dbReference>
<proteinExistence type="predicted"/>
<organism evidence="2 3">
    <name type="scientific">Actinoallomurus iriomotensis</name>
    <dbReference type="NCBI Taxonomy" id="478107"/>
    <lineage>
        <taxon>Bacteria</taxon>
        <taxon>Bacillati</taxon>
        <taxon>Actinomycetota</taxon>
        <taxon>Actinomycetes</taxon>
        <taxon>Streptosporangiales</taxon>
        <taxon>Thermomonosporaceae</taxon>
        <taxon>Actinoallomurus</taxon>
    </lineage>
</organism>
<reference evidence="2" key="1">
    <citation type="submission" date="2023-03" db="EMBL/GenBank/DDBJ databases">
        <title>Actinoallomurus iriomotensis NBRC 103684.</title>
        <authorList>
            <person name="Ichikawa N."/>
            <person name="Sato H."/>
            <person name="Tonouchi N."/>
        </authorList>
    </citation>
    <scope>NUCLEOTIDE SEQUENCE</scope>
    <source>
        <strain evidence="2">NBRC 103684</strain>
    </source>
</reference>
<evidence type="ECO:0000313" key="3">
    <source>
        <dbReference type="Proteomes" id="UP001165074"/>
    </source>
</evidence>
<sequence>MAAAVLDQEDHDVGDLFRVADPAACGHLVIASPVAAGSGSVPWVRTGPEPTPLTRMPAPPNSVAL</sequence>
<evidence type="ECO:0000313" key="2">
    <source>
        <dbReference type="EMBL" id="GLY88344.1"/>
    </source>
</evidence>
<comment type="caution">
    <text evidence="2">The sequence shown here is derived from an EMBL/GenBank/DDBJ whole genome shotgun (WGS) entry which is preliminary data.</text>
</comment>
<dbReference type="Proteomes" id="UP001165074">
    <property type="component" value="Unassembled WGS sequence"/>
</dbReference>
<evidence type="ECO:0000256" key="1">
    <source>
        <dbReference type="SAM" id="MobiDB-lite"/>
    </source>
</evidence>